<feature type="binding site" evidence="15">
    <location>
        <position position="57"/>
    </location>
    <ligand>
        <name>[2Fe-2S] cluster</name>
        <dbReference type="ChEBI" id="CHEBI:190135"/>
    </ligand>
</feature>
<comment type="pathway">
    <text evidence="13 15">Amino-acid biosynthesis; L-isoleucine biosynthesis; L-isoleucine from 2-oxobutanoate: step 3/4.</text>
</comment>
<feature type="binding site" evidence="15">
    <location>
        <position position="89"/>
    </location>
    <ligand>
        <name>Mg(2+)</name>
        <dbReference type="ChEBI" id="CHEBI:18420"/>
    </ligand>
</feature>
<keyword evidence="5 15" id="KW-0479">Metal-binding</keyword>
<keyword evidence="6 15" id="KW-0460">Magnesium</keyword>
<comment type="caution">
    <text evidence="18">The sequence shown here is derived from an EMBL/GenBank/DDBJ whole genome shotgun (WGS) entry which is preliminary data.</text>
</comment>
<sequence>MTGNGTTTRLNRRSRVLLEGVSRAAARSMFKAIGLTDDDLSKPIIGIANTWIEIGPCNWHLRRLAAKVREGIKAAGGTPLEFNTVSISDGITMGTEGMKASLISREVIADSIELLVRANAFDGVIALNGCDKTIPGTVMGLIRCDVPSLALYGGSIAPGHYNGKAITIQDVFEAMGAYTKGKITLEELSAIESSACPGAGACGGQFTANTMATAVEMMGMSPMGSAGVAAMSPEKDEVAFRAGQLIMELIAADRRPSQIVTRKSIENAVRSIAATGGSTNGVLHMLAIAREAGVPLTLEDIHQLSESTPLLCDLKPSGRFVATDMTRAGGIPLLAKRLLEGGYLHGDCLTVSGKTIAEEAAAAQETLGQEVIRPLSNPIKPTGGLVILRGNLAPDGAVVKLFGYERLTHRGRARVFNSEAEALQAVYNNQIVAGDVVVIRYEGPVGGPGMQEMLAVTAAIAGADLGGSVALITDGRFSGATRGLMIGHVAPEAALGGPIGLLREGDMINIDIPSRRVDVELSEDELAERHAVWQAPEPRYRQGVFAKYARLVQSAAEGAVTHLR</sequence>
<feature type="modified residue" description="N6-carboxylysine" evidence="15">
    <location>
        <position position="132"/>
    </location>
</feature>
<dbReference type="SUPFAM" id="SSF52016">
    <property type="entry name" value="LeuD/IlvD-like"/>
    <property type="match status" value="1"/>
</dbReference>
<evidence type="ECO:0000256" key="8">
    <source>
        <dbReference type="ARBA" id="ARBA00023014"/>
    </source>
</evidence>
<dbReference type="InterPro" id="IPR004404">
    <property type="entry name" value="DihydroxyA_deHydtase"/>
</dbReference>
<evidence type="ECO:0000256" key="13">
    <source>
        <dbReference type="ARBA" id="ARBA00029437"/>
    </source>
</evidence>
<feature type="binding site" description="via carbamate group" evidence="15">
    <location>
        <position position="132"/>
    </location>
    <ligand>
        <name>Mg(2+)</name>
        <dbReference type="ChEBI" id="CHEBI:18420"/>
    </ligand>
</feature>
<comment type="similarity">
    <text evidence="2 15">Belongs to the IlvD/Edd family.</text>
</comment>
<comment type="cofactor">
    <cofactor evidence="1 15">
        <name>Mg(2+)</name>
        <dbReference type="ChEBI" id="CHEBI:18420"/>
    </cofactor>
</comment>
<comment type="catalytic activity">
    <reaction evidence="11">
        <text>(2R)-2,3-dihydroxy-3-methylbutanoate = 3-methyl-2-oxobutanoate + H2O</text>
        <dbReference type="Rhea" id="RHEA:24809"/>
        <dbReference type="ChEBI" id="CHEBI:11851"/>
        <dbReference type="ChEBI" id="CHEBI:15377"/>
        <dbReference type="ChEBI" id="CHEBI:49072"/>
        <dbReference type="EC" id="4.2.1.9"/>
    </reaction>
    <physiologicalReaction direction="left-to-right" evidence="11">
        <dbReference type="Rhea" id="RHEA:24810"/>
    </physiologicalReaction>
</comment>
<dbReference type="InterPro" id="IPR020558">
    <property type="entry name" value="DiOHA_6PGluconate_deHydtase_CS"/>
</dbReference>
<dbReference type="EMBL" id="PGTK01000003">
    <property type="protein sequence ID" value="PJF31425.1"/>
    <property type="molecule type" value="Genomic_DNA"/>
</dbReference>
<keyword evidence="9 15" id="KW-0456">Lyase</keyword>
<feature type="domain" description="Dihydroxy-acid/6-phosphogluconate dehydratase C-terminal" evidence="17">
    <location>
        <begin position="370"/>
        <end position="559"/>
    </location>
</feature>
<accession>A0A2M8P1J3</accession>
<dbReference type="HAMAP" id="MF_00012">
    <property type="entry name" value="IlvD"/>
    <property type="match status" value="1"/>
</dbReference>
<dbReference type="PROSITE" id="PS00887">
    <property type="entry name" value="ILVD_EDD_2"/>
    <property type="match status" value="1"/>
</dbReference>
<protein>
    <recommendedName>
        <fullName evidence="14 15">Dihydroxy-acid dehydratase</fullName>
        <shortName evidence="15">DAD</shortName>
        <ecNumber evidence="14 15">4.2.1.9</ecNumber>
    </recommendedName>
</protein>
<dbReference type="Proteomes" id="UP000228921">
    <property type="component" value="Unassembled WGS sequence"/>
</dbReference>
<dbReference type="Pfam" id="PF00920">
    <property type="entry name" value="ILVD_EDD_N"/>
    <property type="match status" value="1"/>
</dbReference>
<dbReference type="InterPro" id="IPR050165">
    <property type="entry name" value="DHAD_IlvD/Edd"/>
</dbReference>
<dbReference type="GO" id="GO:0009097">
    <property type="term" value="P:isoleucine biosynthetic process"/>
    <property type="evidence" value="ECO:0007669"/>
    <property type="project" value="UniProtKB-UniRule"/>
</dbReference>
<evidence type="ECO:0000256" key="6">
    <source>
        <dbReference type="ARBA" id="ARBA00022842"/>
    </source>
</evidence>
<keyword evidence="8 15" id="KW-0411">Iron-sulfur</keyword>
<evidence type="ECO:0000259" key="17">
    <source>
        <dbReference type="Pfam" id="PF24877"/>
    </source>
</evidence>
<evidence type="ECO:0000256" key="11">
    <source>
        <dbReference type="ARBA" id="ARBA00029304"/>
    </source>
</evidence>
<evidence type="ECO:0000256" key="4">
    <source>
        <dbReference type="ARBA" id="ARBA00022714"/>
    </source>
</evidence>
<keyword evidence="10 15" id="KW-0100">Branched-chain amino acid biosynthesis</keyword>
<evidence type="ECO:0000256" key="2">
    <source>
        <dbReference type="ARBA" id="ARBA00006486"/>
    </source>
</evidence>
<comment type="subunit">
    <text evidence="15">Homodimer.</text>
</comment>
<evidence type="ECO:0000256" key="10">
    <source>
        <dbReference type="ARBA" id="ARBA00023304"/>
    </source>
</evidence>
<feature type="domain" description="Dihydroxy-acid/6-phosphogluconate dehydratase N-terminal" evidence="16">
    <location>
        <begin position="42"/>
        <end position="358"/>
    </location>
</feature>
<dbReference type="AlphaFoldDB" id="A0A2M8P1J3"/>
<dbReference type="GO" id="GO:0051537">
    <property type="term" value="F:2 iron, 2 sulfur cluster binding"/>
    <property type="evidence" value="ECO:0007669"/>
    <property type="project" value="UniProtKB-UniRule"/>
</dbReference>
<dbReference type="GO" id="GO:0004160">
    <property type="term" value="F:dihydroxy-acid dehydratase activity"/>
    <property type="evidence" value="ECO:0007669"/>
    <property type="project" value="UniProtKB-UniRule"/>
</dbReference>
<reference evidence="18 19" key="1">
    <citation type="submission" date="2017-11" db="EMBL/GenBank/DDBJ databases">
        <title>Evolution of Phototrophy in the Chloroflexi Phylum Driven by Horizontal Gene Transfer.</title>
        <authorList>
            <person name="Ward L.M."/>
            <person name="Hemp J."/>
            <person name="Shih P.M."/>
            <person name="Mcglynn S.E."/>
            <person name="Fischer W."/>
        </authorList>
    </citation>
    <scope>NUCLEOTIDE SEQUENCE [LARGE SCALE GENOMIC DNA]</scope>
    <source>
        <strain evidence="18">CP2_2F</strain>
    </source>
</reference>
<dbReference type="Pfam" id="PF24877">
    <property type="entry name" value="ILV_EDD_C"/>
    <property type="match status" value="1"/>
</dbReference>
<dbReference type="PROSITE" id="PS00886">
    <property type="entry name" value="ILVD_EDD_1"/>
    <property type="match status" value="1"/>
</dbReference>
<name>A0A2M8P1J3_9CHLR</name>
<evidence type="ECO:0000256" key="15">
    <source>
        <dbReference type="HAMAP-Rule" id="MF_00012"/>
    </source>
</evidence>
<keyword evidence="7 15" id="KW-0408">Iron</keyword>
<dbReference type="InterPro" id="IPR037237">
    <property type="entry name" value="IlvD/EDD_N"/>
</dbReference>
<dbReference type="PANTHER" id="PTHR21000:SF5">
    <property type="entry name" value="DIHYDROXY-ACID DEHYDRATASE, MITOCHONDRIAL"/>
    <property type="match status" value="1"/>
</dbReference>
<feature type="binding site" evidence="15">
    <location>
        <position position="131"/>
    </location>
    <ligand>
        <name>Mg(2+)</name>
        <dbReference type="ChEBI" id="CHEBI:18420"/>
    </ligand>
</feature>
<evidence type="ECO:0000313" key="19">
    <source>
        <dbReference type="Proteomes" id="UP000228921"/>
    </source>
</evidence>
<dbReference type="PANTHER" id="PTHR21000">
    <property type="entry name" value="DIHYDROXY-ACID DEHYDRATASE DAD"/>
    <property type="match status" value="1"/>
</dbReference>
<comment type="cofactor">
    <cofactor evidence="15">
        <name>[2Fe-2S] cluster</name>
        <dbReference type="ChEBI" id="CHEBI:190135"/>
    </cofactor>
    <text evidence="15">Binds 1 [2Fe-2S] cluster per subunit. This cluster acts as a Lewis acid cofactor.</text>
</comment>
<gene>
    <name evidence="15 18" type="primary">ilvD</name>
    <name evidence="18" type="ORF">CUN51_03585</name>
</gene>
<comment type="function">
    <text evidence="15">Functions in the biosynthesis of branched-chain amino acids. Catalyzes the dehydration of (2R,3R)-2,3-dihydroxy-3-methylpentanoate (2,3-dihydroxy-3-methylvalerate) into 2-oxo-3-methylpentanoate (2-oxo-3-methylvalerate) and of (2R)-2,3-dihydroxy-3-methylbutanoate (2,3-dihydroxyisovalerate) into 2-oxo-3-methylbutanoate (2-oxoisovalerate), the penultimate precursor to L-isoleucine and L-valine, respectively.</text>
</comment>
<keyword evidence="4 15" id="KW-0001">2Fe-2S</keyword>
<evidence type="ECO:0000256" key="9">
    <source>
        <dbReference type="ARBA" id="ARBA00023239"/>
    </source>
</evidence>
<dbReference type="UniPathway" id="UPA00047">
    <property type="reaction ID" value="UER00057"/>
</dbReference>
<evidence type="ECO:0000259" key="16">
    <source>
        <dbReference type="Pfam" id="PF00920"/>
    </source>
</evidence>
<evidence type="ECO:0000256" key="1">
    <source>
        <dbReference type="ARBA" id="ARBA00001946"/>
    </source>
</evidence>
<evidence type="ECO:0000256" key="12">
    <source>
        <dbReference type="ARBA" id="ARBA00029436"/>
    </source>
</evidence>
<comment type="catalytic activity">
    <reaction evidence="15">
        <text>(2R,3R)-2,3-dihydroxy-3-methylpentanoate = (S)-3-methyl-2-oxopentanoate + H2O</text>
        <dbReference type="Rhea" id="RHEA:27694"/>
        <dbReference type="ChEBI" id="CHEBI:15377"/>
        <dbReference type="ChEBI" id="CHEBI:35146"/>
        <dbReference type="ChEBI" id="CHEBI:49258"/>
        <dbReference type="EC" id="4.2.1.9"/>
    </reaction>
</comment>
<feature type="active site" description="Proton acceptor" evidence="15">
    <location>
        <position position="478"/>
    </location>
</feature>
<proteinExistence type="inferred from homology"/>
<dbReference type="UniPathway" id="UPA00049">
    <property type="reaction ID" value="UER00061"/>
</dbReference>
<dbReference type="GO" id="GO:0000287">
    <property type="term" value="F:magnesium ion binding"/>
    <property type="evidence" value="ECO:0007669"/>
    <property type="project" value="UniProtKB-UniRule"/>
</dbReference>
<evidence type="ECO:0000256" key="7">
    <source>
        <dbReference type="ARBA" id="ARBA00023004"/>
    </source>
</evidence>
<dbReference type="InterPro" id="IPR056740">
    <property type="entry name" value="ILV_EDD_C"/>
</dbReference>
<comment type="caution">
    <text evidence="15">Lacks conserved residue(s) required for the propagation of feature annotation.</text>
</comment>
<keyword evidence="3 15" id="KW-0028">Amino-acid biosynthesis</keyword>
<evidence type="ECO:0000313" key="18">
    <source>
        <dbReference type="EMBL" id="PJF31425.1"/>
    </source>
</evidence>
<dbReference type="InterPro" id="IPR042096">
    <property type="entry name" value="Dihydro-acid_dehy_C"/>
</dbReference>
<dbReference type="NCBIfam" id="NF002068">
    <property type="entry name" value="PRK00911.1"/>
    <property type="match status" value="1"/>
</dbReference>
<dbReference type="Gene3D" id="3.50.30.80">
    <property type="entry name" value="IlvD/EDD C-terminal domain-like"/>
    <property type="match status" value="1"/>
</dbReference>
<dbReference type="FunFam" id="3.50.30.80:FF:000001">
    <property type="entry name" value="Dihydroxy-acid dehydratase"/>
    <property type="match status" value="1"/>
</dbReference>
<evidence type="ECO:0000256" key="14">
    <source>
        <dbReference type="ARBA" id="ARBA00029490"/>
    </source>
</evidence>
<feature type="binding site" evidence="15">
    <location>
        <position position="452"/>
    </location>
    <ligand>
        <name>Mg(2+)</name>
        <dbReference type="ChEBI" id="CHEBI:18420"/>
    </ligand>
</feature>
<dbReference type="GO" id="GO:0009099">
    <property type="term" value="P:L-valine biosynthetic process"/>
    <property type="evidence" value="ECO:0007669"/>
    <property type="project" value="UniProtKB-UniRule"/>
</dbReference>
<comment type="pathway">
    <text evidence="12 15">Amino-acid biosynthesis; L-valine biosynthesis; L-valine from pyruvate: step 3/4.</text>
</comment>
<dbReference type="NCBIfam" id="TIGR00110">
    <property type="entry name" value="ilvD"/>
    <property type="match status" value="1"/>
</dbReference>
<evidence type="ECO:0000256" key="5">
    <source>
        <dbReference type="ARBA" id="ARBA00022723"/>
    </source>
</evidence>
<dbReference type="InterPro" id="IPR000581">
    <property type="entry name" value="ILV_EDD_N"/>
</dbReference>
<organism evidence="18 19">
    <name type="scientific">Candidatus Thermofonsia Clade 1 bacterium</name>
    <dbReference type="NCBI Taxonomy" id="2364210"/>
    <lineage>
        <taxon>Bacteria</taxon>
        <taxon>Bacillati</taxon>
        <taxon>Chloroflexota</taxon>
        <taxon>Candidatus Thermofontia</taxon>
        <taxon>Candidatus Thermofonsia Clade 1</taxon>
    </lineage>
</organism>
<evidence type="ECO:0000256" key="3">
    <source>
        <dbReference type="ARBA" id="ARBA00022605"/>
    </source>
</evidence>
<dbReference type="EC" id="4.2.1.9" evidence="14 15"/>
<dbReference type="SUPFAM" id="SSF143975">
    <property type="entry name" value="IlvD/EDD N-terminal domain-like"/>
    <property type="match status" value="1"/>
</dbReference>